<dbReference type="PANTHER" id="PTHR21373:SF0">
    <property type="entry name" value="N-ALPHA-ACETYLTRANSFERASE 35, NATC AUXILIARY SUBUNIT"/>
    <property type="match status" value="1"/>
</dbReference>
<evidence type="ECO:0000259" key="5">
    <source>
        <dbReference type="Pfam" id="PF04112"/>
    </source>
</evidence>
<sequence length="714" mass="82486">METKEETAMDNRPTYNWVDITQEFVEASSDLQLGELLHDSTFGLFEAMSAIEMMDSKMDAGMLCNQIQRKVLNFSDSTESGQLKIKELSIPELIGVMDATMACMVTWLEGHSLAQTVFTNLYLHNPYVIEDRCLKAFSLCTLKIVDHIRDRVNRAGVFEEEDFQTMTYGFKMAGDVTDVRVTGMMKELEEDLHRTLKTTRSKQGEERDAETEKEHFLTSTLFSRVKFHRLFYAMLLSFSKEKCEGIPQSQKIVVQLQELIPTIRDTLPVGVQPEQKELSKNDYPTIMGFEPLVNQRLLPPTFPRYTIIKSREAALEYMETLLNRLMVVTTVPQMTSLHTVLDTFKDFSKTSPCVLSRSILQLTLLPPNKRVFGVNSIVDFLKETIRGFIAPPALSPKSSLFNNPQAKTYVDAWFMQAVRPICTLIQTTGHNRARQRDKWGHLLEDLSALQEEADKVDAYLHQQLVKTEPNRQHLACLGNWVLYHTLQAMISYLLSGFELELYAPYEYHYIFWYLYEMLYSWLINTLHRADNFLLEHETIADNQQKGRNNKKNKKKKRTKTLNKEITMAQAEQHMFGGYYKAVLGLRLDGKLVYPSFEFDSEEVQYSHRFLPFTTVSTPPYIHYAQYKEMSDLKRYEPEASAQSLYTASCKCFHQAKALLESMSTANEEIQTLIKVAKTNFVVMKLLMGGHKKDSNEPPDFDFSQHKVYPVMKLM</sequence>
<dbReference type="GO" id="GO:0031417">
    <property type="term" value="C:NatC complex"/>
    <property type="evidence" value="ECO:0007669"/>
    <property type="project" value="InterPro"/>
</dbReference>
<evidence type="ECO:0000313" key="7">
    <source>
        <dbReference type="EMBL" id="OWF42620.1"/>
    </source>
</evidence>
<evidence type="ECO:0000259" key="6">
    <source>
        <dbReference type="Pfam" id="PF25789"/>
    </source>
</evidence>
<evidence type="ECO:0000256" key="4">
    <source>
        <dbReference type="ARBA" id="ARBA00030494"/>
    </source>
</evidence>
<reference evidence="7 8" key="1">
    <citation type="journal article" date="2017" name="Nat. Ecol. Evol.">
        <title>Scallop genome provides insights into evolution of bilaterian karyotype and development.</title>
        <authorList>
            <person name="Wang S."/>
            <person name="Zhang J."/>
            <person name="Jiao W."/>
            <person name="Li J."/>
            <person name="Xun X."/>
            <person name="Sun Y."/>
            <person name="Guo X."/>
            <person name="Huan P."/>
            <person name="Dong B."/>
            <person name="Zhang L."/>
            <person name="Hu X."/>
            <person name="Sun X."/>
            <person name="Wang J."/>
            <person name="Zhao C."/>
            <person name="Wang Y."/>
            <person name="Wang D."/>
            <person name="Huang X."/>
            <person name="Wang R."/>
            <person name="Lv J."/>
            <person name="Li Y."/>
            <person name="Zhang Z."/>
            <person name="Liu B."/>
            <person name="Lu W."/>
            <person name="Hui Y."/>
            <person name="Liang J."/>
            <person name="Zhou Z."/>
            <person name="Hou R."/>
            <person name="Li X."/>
            <person name="Liu Y."/>
            <person name="Li H."/>
            <person name="Ning X."/>
            <person name="Lin Y."/>
            <person name="Zhao L."/>
            <person name="Xing Q."/>
            <person name="Dou J."/>
            <person name="Li Y."/>
            <person name="Mao J."/>
            <person name="Guo H."/>
            <person name="Dou H."/>
            <person name="Li T."/>
            <person name="Mu C."/>
            <person name="Jiang W."/>
            <person name="Fu Q."/>
            <person name="Fu X."/>
            <person name="Miao Y."/>
            <person name="Liu J."/>
            <person name="Yu Q."/>
            <person name="Li R."/>
            <person name="Liao H."/>
            <person name="Li X."/>
            <person name="Kong Y."/>
            <person name="Jiang Z."/>
            <person name="Chourrout D."/>
            <person name="Li R."/>
            <person name="Bao Z."/>
        </authorList>
    </citation>
    <scope>NUCLEOTIDE SEQUENCE [LARGE SCALE GENOMIC DNA]</scope>
    <source>
        <strain evidence="7 8">PY_sf001</strain>
    </source>
</reference>
<comment type="subcellular location">
    <subcellularLocation>
        <location evidence="1">Cytoplasm</location>
    </subcellularLocation>
</comment>
<dbReference type="Proteomes" id="UP000242188">
    <property type="component" value="Unassembled WGS sequence"/>
</dbReference>
<organism evidence="7 8">
    <name type="scientific">Mizuhopecten yessoensis</name>
    <name type="common">Japanese scallop</name>
    <name type="synonym">Patinopecten yessoensis</name>
    <dbReference type="NCBI Taxonomy" id="6573"/>
    <lineage>
        <taxon>Eukaryota</taxon>
        <taxon>Metazoa</taxon>
        <taxon>Spiralia</taxon>
        <taxon>Lophotrochozoa</taxon>
        <taxon>Mollusca</taxon>
        <taxon>Bivalvia</taxon>
        <taxon>Autobranchia</taxon>
        <taxon>Pteriomorphia</taxon>
        <taxon>Pectinida</taxon>
        <taxon>Pectinoidea</taxon>
        <taxon>Pectinidae</taxon>
        <taxon>Mizuhopecten</taxon>
    </lineage>
</organism>
<dbReference type="OrthoDB" id="269405at2759"/>
<keyword evidence="8" id="KW-1185">Reference proteome</keyword>
<dbReference type="InterPro" id="IPR057982">
    <property type="entry name" value="TPR_NAA35"/>
</dbReference>
<comment type="similarity">
    <text evidence="2">Belongs to the MAK10 family.</text>
</comment>
<dbReference type="AlphaFoldDB" id="A0A210Q1J6"/>
<comment type="caution">
    <text evidence="7">The sequence shown here is derived from an EMBL/GenBank/DDBJ whole genome shotgun (WGS) entry which is preliminary data.</text>
</comment>
<feature type="domain" description="NAA35-like TPR repeats" evidence="6">
    <location>
        <begin position="328"/>
        <end position="711"/>
    </location>
</feature>
<name>A0A210Q1J6_MIZYE</name>
<proteinExistence type="inferred from homology"/>
<evidence type="ECO:0000313" key="8">
    <source>
        <dbReference type="Proteomes" id="UP000242188"/>
    </source>
</evidence>
<feature type="domain" description="NAA35-like N-terminal" evidence="5">
    <location>
        <begin position="34"/>
        <end position="128"/>
    </location>
</feature>
<dbReference type="PANTHER" id="PTHR21373">
    <property type="entry name" value="GLUCOSE REPRESSIBLE PROTEIN MAK10"/>
    <property type="match status" value="1"/>
</dbReference>
<dbReference type="Pfam" id="PF25789">
    <property type="entry name" value="TPR_NAA35"/>
    <property type="match status" value="1"/>
</dbReference>
<dbReference type="InterPro" id="IPR057983">
    <property type="entry name" value="NAA35-like_N"/>
</dbReference>
<accession>A0A210Q1J6</accession>
<evidence type="ECO:0000256" key="1">
    <source>
        <dbReference type="ARBA" id="ARBA00004496"/>
    </source>
</evidence>
<dbReference type="EMBL" id="NEDP02005242">
    <property type="protein sequence ID" value="OWF42620.1"/>
    <property type="molecule type" value="Genomic_DNA"/>
</dbReference>
<keyword evidence="7" id="KW-0808">Transferase</keyword>
<protein>
    <recommendedName>
        <fullName evidence="4">Protein MAK10 homolog</fullName>
    </recommendedName>
</protein>
<dbReference type="Pfam" id="PF04112">
    <property type="entry name" value="Mak10"/>
    <property type="match status" value="1"/>
</dbReference>
<evidence type="ECO:0000256" key="2">
    <source>
        <dbReference type="ARBA" id="ARBA00006289"/>
    </source>
</evidence>
<dbReference type="InterPro" id="IPR007244">
    <property type="entry name" value="Naa35_N"/>
</dbReference>
<dbReference type="STRING" id="6573.A0A210Q1J6"/>
<evidence type="ECO:0000256" key="3">
    <source>
        <dbReference type="ARBA" id="ARBA00022490"/>
    </source>
</evidence>
<keyword evidence="3" id="KW-0963">Cytoplasm</keyword>
<dbReference type="GO" id="GO:0016740">
    <property type="term" value="F:transferase activity"/>
    <property type="evidence" value="ECO:0007669"/>
    <property type="project" value="UniProtKB-KW"/>
</dbReference>
<gene>
    <name evidence="7" type="ORF">KP79_PYT14814</name>
</gene>